<dbReference type="PANTHER" id="PTHR33112:SF12">
    <property type="entry name" value="HETEROKARYON INCOMPATIBILITY DOMAIN-CONTAINING PROTEIN"/>
    <property type="match status" value="1"/>
</dbReference>
<sequence length="762" mass="86466">MSLAISQLDEPTPAREDQFCNGAFCQLVKNFQVPPERDLRRAFTDLLIAHGAQSVYGENAREGGIVIGTKEEVLSRTPSCPFCRFVAGAADTVENFLDHPGRDAKDVFIVQVSARSEDEFLWLRSISAKSRDGVPDGSLMLPGEQVVLLGRSDEAGSRTGRIVGGEPDYARMKRWLRLCDEDPLHIGVCTGGDIVKLSEARTALPSLRVVDVLDMRLVDIGWQERYVALSYVWGTANPPKLLRGHLAAYSVKGSLEAVLPTMPKTIQDMFTVVRELDLRYLWFDALCLVQDDLEDLHRGIRNMELVYESSYVTIITADSDSADAGIPGVGALPRNIKQDRQVLKPGLEIMRVHSVDRHLRQSKWNTRGWTLQEFYLSRRTITFVNSQAYFRCRQRTWYEDLRTDLEPKLPGRQDLDFLTSVRDTMDTGGNHVSSYTFLFEILAIYQGRDLTDENDALNAMAGILTRVGTAAKTKIVQGLPANILPLAMLLFHPKSRRAPRRRMAFPSWSWCGWTGVTSWYPFDKLDLMNAADEINDFNEDVELERAISRNWITYYTVCGAGQHEMMWTPASQRHLKMGDSGLEKFQALPEVAGMDMKLEEAHLDPTSDVVHQERRVRNYPLLAFQTLTAHFRLKTIPKGGNLEDYDLGAERPSFKDYKSRTYEICGIEDEDCGSLYADVRLLLKEDNVVKLVVLGECYRVEFPLEFDVDFEVDEEEEEPAFWVMMISLIVGIWERRGIGQISQSGLKYCYPPGPKWEQIELA</sequence>
<dbReference type="Proteomes" id="UP001172673">
    <property type="component" value="Unassembled WGS sequence"/>
</dbReference>
<dbReference type="AlphaFoldDB" id="A0AA38XLT3"/>
<protein>
    <recommendedName>
        <fullName evidence="1">Heterokaryon incompatibility domain-containing protein</fullName>
    </recommendedName>
</protein>
<dbReference type="InterPro" id="IPR010730">
    <property type="entry name" value="HET"/>
</dbReference>
<comment type="caution">
    <text evidence="2">The sequence shown here is derived from an EMBL/GenBank/DDBJ whole genome shotgun (WGS) entry which is preliminary data.</text>
</comment>
<proteinExistence type="predicted"/>
<keyword evidence="3" id="KW-1185">Reference proteome</keyword>
<dbReference type="EMBL" id="JAPDRK010000002">
    <property type="protein sequence ID" value="KAJ9615781.1"/>
    <property type="molecule type" value="Genomic_DNA"/>
</dbReference>
<reference evidence="2" key="1">
    <citation type="submission" date="2022-10" db="EMBL/GenBank/DDBJ databases">
        <title>Culturing micro-colonial fungi from biological soil crusts in the Mojave desert and describing Neophaeococcomyces mojavensis, and introducing the new genera and species Taxawa tesnikishii.</title>
        <authorList>
            <person name="Kurbessoian T."/>
            <person name="Stajich J.E."/>
        </authorList>
    </citation>
    <scope>NUCLEOTIDE SEQUENCE</scope>
    <source>
        <strain evidence="2">TK_41</strain>
    </source>
</reference>
<evidence type="ECO:0000313" key="2">
    <source>
        <dbReference type="EMBL" id="KAJ9615781.1"/>
    </source>
</evidence>
<gene>
    <name evidence="2" type="ORF">H2200_001858</name>
</gene>
<feature type="domain" description="Heterokaryon incompatibility" evidence="1">
    <location>
        <begin position="226"/>
        <end position="373"/>
    </location>
</feature>
<accession>A0AA38XLT3</accession>
<organism evidence="2 3">
    <name type="scientific">Cladophialophora chaetospira</name>
    <dbReference type="NCBI Taxonomy" id="386627"/>
    <lineage>
        <taxon>Eukaryota</taxon>
        <taxon>Fungi</taxon>
        <taxon>Dikarya</taxon>
        <taxon>Ascomycota</taxon>
        <taxon>Pezizomycotina</taxon>
        <taxon>Eurotiomycetes</taxon>
        <taxon>Chaetothyriomycetidae</taxon>
        <taxon>Chaetothyriales</taxon>
        <taxon>Herpotrichiellaceae</taxon>
        <taxon>Cladophialophora</taxon>
    </lineage>
</organism>
<dbReference type="Pfam" id="PF06985">
    <property type="entry name" value="HET"/>
    <property type="match status" value="1"/>
</dbReference>
<evidence type="ECO:0000313" key="3">
    <source>
        <dbReference type="Proteomes" id="UP001172673"/>
    </source>
</evidence>
<name>A0AA38XLT3_9EURO</name>
<dbReference type="PANTHER" id="PTHR33112">
    <property type="entry name" value="DOMAIN PROTEIN, PUTATIVE-RELATED"/>
    <property type="match status" value="1"/>
</dbReference>
<evidence type="ECO:0000259" key="1">
    <source>
        <dbReference type="Pfam" id="PF06985"/>
    </source>
</evidence>